<reference evidence="1 2" key="1">
    <citation type="submission" date="2024-04" db="EMBL/GenBank/DDBJ databases">
        <title>The reference genome of an endangered Asteraceae, Deinandra increscens subsp. villosa, native to the Central Coast of California.</title>
        <authorList>
            <person name="Guilliams M."/>
            <person name="Hasenstab-Lehman K."/>
            <person name="Meyer R."/>
            <person name="Mcevoy S."/>
        </authorList>
    </citation>
    <scope>NUCLEOTIDE SEQUENCE [LARGE SCALE GENOMIC DNA]</scope>
    <source>
        <tissue evidence="1">Leaf</tissue>
    </source>
</reference>
<accession>A0AAP0DVC7</accession>
<name>A0AAP0DVC7_9ASTR</name>
<dbReference type="PANTHER" id="PTHR31973:SF195">
    <property type="entry name" value="MUDR FAMILY TRANSPOSASE"/>
    <property type="match status" value="1"/>
</dbReference>
<keyword evidence="2" id="KW-1185">Reference proteome</keyword>
<dbReference type="PANTHER" id="PTHR31973">
    <property type="entry name" value="POLYPROTEIN, PUTATIVE-RELATED"/>
    <property type="match status" value="1"/>
</dbReference>
<evidence type="ECO:0000313" key="1">
    <source>
        <dbReference type="EMBL" id="KAK9079777.1"/>
    </source>
</evidence>
<dbReference type="EMBL" id="JBCNJP010000003">
    <property type="protein sequence ID" value="KAK9079777.1"/>
    <property type="molecule type" value="Genomic_DNA"/>
</dbReference>
<proteinExistence type="predicted"/>
<comment type="caution">
    <text evidence="1">The sequence shown here is derived from an EMBL/GenBank/DDBJ whole genome shotgun (WGS) entry which is preliminary data.</text>
</comment>
<organism evidence="1 2">
    <name type="scientific">Deinandra increscens subsp. villosa</name>
    <dbReference type="NCBI Taxonomy" id="3103831"/>
    <lineage>
        <taxon>Eukaryota</taxon>
        <taxon>Viridiplantae</taxon>
        <taxon>Streptophyta</taxon>
        <taxon>Embryophyta</taxon>
        <taxon>Tracheophyta</taxon>
        <taxon>Spermatophyta</taxon>
        <taxon>Magnoliopsida</taxon>
        <taxon>eudicotyledons</taxon>
        <taxon>Gunneridae</taxon>
        <taxon>Pentapetalae</taxon>
        <taxon>asterids</taxon>
        <taxon>campanulids</taxon>
        <taxon>Asterales</taxon>
        <taxon>Asteraceae</taxon>
        <taxon>Asteroideae</taxon>
        <taxon>Heliantheae alliance</taxon>
        <taxon>Madieae</taxon>
        <taxon>Madiinae</taxon>
        <taxon>Deinandra</taxon>
    </lineage>
</organism>
<dbReference type="AlphaFoldDB" id="A0AAP0DVC7"/>
<sequence length="289" mass="33690">MLLSYEFNGEPEYETYLANQDENGGFDGFDEYISESTSIDNIEDIRFEENSSDEDGYTEPATEFQVGINERLSQVLVNQDIDTAVLRELEDHDFQEEEYMLFWNEQKIDIRAGMYFKSKKDVNYVVRQWNIKNGKEIHLEESRPKRFKAMCKINAHDYVSATPNTQPCNWMVFAKRSAIRKNNTSLTTKTLAAYIHHATIADITYPAKQIQAYCKETLSVDVTYIKAWRARKKAIDNIYGNWESNFQELPKYINALKRANPRTVVEWNHQADGSSSSFIFMYFGRLGHP</sequence>
<evidence type="ECO:0000313" key="2">
    <source>
        <dbReference type="Proteomes" id="UP001408789"/>
    </source>
</evidence>
<protein>
    <recommendedName>
        <fullName evidence="3">Transposase</fullName>
    </recommendedName>
</protein>
<evidence type="ECO:0008006" key="3">
    <source>
        <dbReference type="Google" id="ProtNLM"/>
    </source>
</evidence>
<dbReference type="Proteomes" id="UP001408789">
    <property type="component" value="Unassembled WGS sequence"/>
</dbReference>
<gene>
    <name evidence="1" type="ORF">SSX86_001450</name>
</gene>